<reference evidence="2" key="1">
    <citation type="submission" date="2016-11" db="UniProtKB">
        <authorList>
            <consortium name="WormBaseParasite"/>
        </authorList>
    </citation>
    <scope>IDENTIFICATION</scope>
    <source>
        <strain evidence="2">KR3021</strain>
    </source>
</reference>
<dbReference type="Proteomes" id="UP000095286">
    <property type="component" value="Unplaced"/>
</dbReference>
<evidence type="ECO:0000313" key="1">
    <source>
        <dbReference type="Proteomes" id="UP000095286"/>
    </source>
</evidence>
<name>A0AC35TQ41_9BILA</name>
<organism evidence="1 2">
    <name type="scientific">Rhabditophanes sp. KR3021</name>
    <dbReference type="NCBI Taxonomy" id="114890"/>
    <lineage>
        <taxon>Eukaryota</taxon>
        <taxon>Metazoa</taxon>
        <taxon>Ecdysozoa</taxon>
        <taxon>Nematoda</taxon>
        <taxon>Chromadorea</taxon>
        <taxon>Rhabditida</taxon>
        <taxon>Tylenchina</taxon>
        <taxon>Panagrolaimomorpha</taxon>
        <taxon>Strongyloidoidea</taxon>
        <taxon>Alloionematidae</taxon>
        <taxon>Rhabditophanes</taxon>
    </lineage>
</organism>
<proteinExistence type="predicted"/>
<sequence>MSMELYVWQADFDLLSIDFKCLQFLAACKFCALPVTIIHSAKPSSSPTGEFPYFKVIDNRGQISEQITEFPKFVEFLRKCAFQLVLDSDLTELQKAEVEAYQCLLKKTLYPAMAHIMWKDDANYSTVTHKWFSSVMSFPRNFVYLERKRNKEINYVKAVNLTDINIIKHAMRTITNLSNKLGDKKYFFGDKPTSIDALIFGYLGPLLKLPVPSDRLQIHLLACSNLVRFVESILSIYLVIPEEQRKMAQLDKKEWLARKVEAQKDAHNKKKIIKDKKEVKAAAENSSMREVVIFGIGAIILSVAFAVHTGILVFDDDMAPQKNHPWHTVTTAAWRKYPNPSNGNVIGMDVLSQKIDNNVLKSERILQSHFSVPGWAAKLTGFSGTQYSHEYTEIDPNSKYMSLLTRNLNGSSFMHINEKLTYVPHPSDPEKTILKQEASVDVSLPAFTDTCEKAFLHTYSTNAVKGRKGMEWVIDIIKKEYTELTNLFETEVAEISDKVMNAFRHN</sequence>
<dbReference type="WBParaSite" id="RSKR_0000315500.1">
    <property type="protein sequence ID" value="RSKR_0000315500.1"/>
    <property type="gene ID" value="RSKR_0000315500"/>
</dbReference>
<evidence type="ECO:0000313" key="2">
    <source>
        <dbReference type="WBParaSite" id="RSKR_0000315500.1"/>
    </source>
</evidence>
<accession>A0AC35TQ41</accession>
<protein>
    <submittedName>
        <fullName evidence="2">PRELI/MSF1 domain-containing protein</fullName>
    </submittedName>
</protein>